<dbReference type="GeneID" id="8239054"/>
<dbReference type="VEuPathDB" id="VectorBase:PHUM055910"/>
<organism>
    <name type="scientific">Pediculus humanus subsp. corporis</name>
    <name type="common">Body louse</name>
    <dbReference type="NCBI Taxonomy" id="121224"/>
    <lineage>
        <taxon>Eukaryota</taxon>
        <taxon>Metazoa</taxon>
        <taxon>Ecdysozoa</taxon>
        <taxon>Arthropoda</taxon>
        <taxon>Hexapoda</taxon>
        <taxon>Insecta</taxon>
        <taxon>Pterygota</taxon>
        <taxon>Neoptera</taxon>
        <taxon>Paraneoptera</taxon>
        <taxon>Psocodea</taxon>
        <taxon>Troctomorpha</taxon>
        <taxon>Phthiraptera</taxon>
        <taxon>Anoplura</taxon>
        <taxon>Pediculidae</taxon>
        <taxon>Pediculus</taxon>
    </lineage>
</organism>
<accession>E0VBA9</accession>
<dbReference type="EMBL" id="AAZO01000656">
    <property type="status" value="NOT_ANNOTATED_CDS"/>
    <property type="molecule type" value="Genomic_DNA"/>
</dbReference>
<evidence type="ECO:0000313" key="3">
    <source>
        <dbReference type="Proteomes" id="UP000009046"/>
    </source>
</evidence>
<dbReference type="EMBL" id="DS235023">
    <property type="protein sequence ID" value="EEB10665.1"/>
    <property type="molecule type" value="Genomic_DNA"/>
</dbReference>
<evidence type="ECO:0000313" key="2">
    <source>
        <dbReference type="EnsemblMetazoa" id="PHUM055910-PA"/>
    </source>
</evidence>
<dbReference type="EnsemblMetazoa" id="PHUM055910-RA">
    <property type="protein sequence ID" value="PHUM055910-PA"/>
    <property type="gene ID" value="PHUM055910"/>
</dbReference>
<reference evidence="1" key="2">
    <citation type="submission" date="2007-04" db="EMBL/GenBank/DDBJ databases">
        <title>The genome of the human body louse.</title>
        <authorList>
            <consortium name="The Human Body Louse Genome Consortium"/>
            <person name="Kirkness E."/>
            <person name="Walenz B."/>
            <person name="Hass B."/>
            <person name="Bruggner R."/>
            <person name="Strausberg R."/>
        </authorList>
    </citation>
    <scope>NUCLEOTIDE SEQUENCE</scope>
    <source>
        <strain evidence="1">USDA</strain>
    </source>
</reference>
<dbReference type="CTD" id="8239054"/>
<keyword evidence="3" id="KW-1185">Reference proteome</keyword>
<protein>
    <recommendedName>
        <fullName evidence="4">Cyclic nucleotide-binding domain-containing protein</fullName>
    </recommendedName>
</protein>
<evidence type="ECO:0008006" key="4">
    <source>
        <dbReference type="Google" id="ProtNLM"/>
    </source>
</evidence>
<gene>
    <name evidence="2" type="primary">8239054</name>
    <name evidence="1" type="ORF">Phum_PHUM055910</name>
</gene>
<dbReference type="KEGG" id="phu:Phum_PHUM055910"/>
<reference evidence="2" key="3">
    <citation type="submission" date="2020-05" db="UniProtKB">
        <authorList>
            <consortium name="EnsemblMetazoa"/>
        </authorList>
    </citation>
    <scope>IDENTIFICATION</scope>
    <source>
        <strain evidence="2">USDA</strain>
    </source>
</reference>
<dbReference type="OrthoDB" id="166212at2759"/>
<name>E0VBA9_PEDHC</name>
<dbReference type="InterPro" id="IPR018490">
    <property type="entry name" value="cNMP-bd_dom_sf"/>
</dbReference>
<sequence>MSEKKILTIENEEIKRALSLFPYFDTWDDNVIVKCCQVSAIIEFPPDKIIKDANSSNAQMTFFILEGTSKIIYKLQVLKKKDSFGEYSSILLNTNEITGEEETNLMISGTNSFENEKKPLNLKNEGEKTNEECREKLEKIRKKPNKTILDLKKEKNVETIFMEVAFFRKGGCFGLGENWIKMKRKLSEKATLIKNIPNYTLDADVPFSLRLMEIPIE</sequence>
<dbReference type="SUPFAM" id="SSF51206">
    <property type="entry name" value="cAMP-binding domain-like"/>
    <property type="match status" value="1"/>
</dbReference>
<dbReference type="HOGENOM" id="CLU_1273587_0_0_1"/>
<dbReference type="InterPro" id="IPR014710">
    <property type="entry name" value="RmlC-like_jellyroll"/>
</dbReference>
<evidence type="ECO:0000313" key="1">
    <source>
        <dbReference type="EMBL" id="EEB10665.1"/>
    </source>
</evidence>
<proteinExistence type="predicted"/>
<dbReference type="AlphaFoldDB" id="E0VBA9"/>
<dbReference type="Proteomes" id="UP000009046">
    <property type="component" value="Unassembled WGS sequence"/>
</dbReference>
<reference evidence="1" key="1">
    <citation type="submission" date="2007-04" db="EMBL/GenBank/DDBJ databases">
        <title>Annotation of Pediculus humanus corporis strain USDA.</title>
        <authorList>
            <person name="Kirkness E."/>
            <person name="Hannick L."/>
            <person name="Hass B."/>
            <person name="Bruggner R."/>
            <person name="Lawson D."/>
            <person name="Bidwell S."/>
            <person name="Joardar V."/>
            <person name="Caler E."/>
            <person name="Walenz B."/>
            <person name="Inman J."/>
            <person name="Schobel S."/>
            <person name="Galinsky K."/>
            <person name="Amedeo P."/>
            <person name="Strausberg R."/>
        </authorList>
    </citation>
    <scope>NUCLEOTIDE SEQUENCE</scope>
    <source>
        <strain evidence="1">USDA</strain>
    </source>
</reference>
<dbReference type="Gene3D" id="2.60.120.10">
    <property type="entry name" value="Jelly Rolls"/>
    <property type="match status" value="1"/>
</dbReference>
<dbReference type="InParanoid" id="E0VBA9"/>
<dbReference type="RefSeq" id="XP_002423403.1">
    <property type="nucleotide sequence ID" value="XM_002423358.1"/>
</dbReference>